<comment type="similarity">
    <text evidence="1">Belongs to the pyrroline-5-carboxylate reductase family.</text>
</comment>
<evidence type="ECO:0000259" key="2">
    <source>
        <dbReference type="Pfam" id="PF03807"/>
    </source>
</evidence>
<evidence type="ECO:0000256" key="1">
    <source>
        <dbReference type="ARBA" id="ARBA00005525"/>
    </source>
</evidence>
<name>A0A8J2ZJB2_9RHOB</name>
<organism evidence="3 4">
    <name type="scientific">Salipiger pallidus</name>
    <dbReference type="NCBI Taxonomy" id="1775170"/>
    <lineage>
        <taxon>Bacteria</taxon>
        <taxon>Pseudomonadati</taxon>
        <taxon>Pseudomonadota</taxon>
        <taxon>Alphaproteobacteria</taxon>
        <taxon>Rhodobacterales</taxon>
        <taxon>Roseobacteraceae</taxon>
        <taxon>Salipiger</taxon>
    </lineage>
</organism>
<feature type="domain" description="Pyrroline-5-carboxylate reductase catalytic N-terminal" evidence="2">
    <location>
        <begin position="3"/>
        <end position="92"/>
    </location>
</feature>
<dbReference type="InterPro" id="IPR028939">
    <property type="entry name" value="P5C_Rdtase_cat_N"/>
</dbReference>
<reference evidence="3" key="2">
    <citation type="submission" date="2020-09" db="EMBL/GenBank/DDBJ databases">
        <authorList>
            <person name="Sun Q."/>
            <person name="Zhou Y."/>
        </authorList>
    </citation>
    <scope>NUCLEOTIDE SEQUENCE</scope>
    <source>
        <strain evidence="3">CGMCC 1.15762</strain>
    </source>
</reference>
<proteinExistence type="inferred from homology"/>
<reference evidence="3" key="1">
    <citation type="journal article" date="2014" name="Int. J. Syst. Evol. Microbiol.">
        <title>Complete genome sequence of Corynebacterium casei LMG S-19264T (=DSM 44701T), isolated from a smear-ripened cheese.</title>
        <authorList>
            <consortium name="US DOE Joint Genome Institute (JGI-PGF)"/>
            <person name="Walter F."/>
            <person name="Albersmeier A."/>
            <person name="Kalinowski J."/>
            <person name="Ruckert C."/>
        </authorList>
    </citation>
    <scope>NUCLEOTIDE SEQUENCE</scope>
    <source>
        <strain evidence="3">CGMCC 1.15762</strain>
    </source>
</reference>
<gene>
    <name evidence="3" type="ORF">GCM10011415_17000</name>
</gene>
<dbReference type="GO" id="GO:0004735">
    <property type="term" value="F:pyrroline-5-carboxylate reductase activity"/>
    <property type="evidence" value="ECO:0007669"/>
    <property type="project" value="TreeGrafter"/>
</dbReference>
<evidence type="ECO:0000313" key="4">
    <source>
        <dbReference type="Proteomes" id="UP000617145"/>
    </source>
</evidence>
<dbReference type="GO" id="GO:0055129">
    <property type="term" value="P:L-proline biosynthetic process"/>
    <property type="evidence" value="ECO:0007669"/>
    <property type="project" value="TreeGrafter"/>
</dbReference>
<dbReference type="InterPro" id="IPR036291">
    <property type="entry name" value="NAD(P)-bd_dom_sf"/>
</dbReference>
<dbReference type="AlphaFoldDB" id="A0A8J2ZJB2"/>
<evidence type="ECO:0000313" key="3">
    <source>
        <dbReference type="EMBL" id="GGG70054.1"/>
    </source>
</evidence>
<dbReference type="Gene3D" id="3.40.50.720">
    <property type="entry name" value="NAD(P)-binding Rossmann-like Domain"/>
    <property type="match status" value="1"/>
</dbReference>
<dbReference type="Pfam" id="PF03807">
    <property type="entry name" value="F420_oxidored"/>
    <property type="match status" value="1"/>
</dbReference>
<dbReference type="Proteomes" id="UP000617145">
    <property type="component" value="Unassembled WGS sequence"/>
</dbReference>
<dbReference type="RefSeq" id="WP_188789802.1">
    <property type="nucleotide sequence ID" value="NZ_BMJV01000003.1"/>
</dbReference>
<accession>A0A8J2ZJB2</accession>
<dbReference type="EMBL" id="BMJV01000003">
    <property type="protein sequence ID" value="GGG70054.1"/>
    <property type="molecule type" value="Genomic_DNA"/>
</dbReference>
<dbReference type="PANTHER" id="PTHR11645:SF13">
    <property type="entry name" value="PYRROLINE-5-CARBOXYLATE REDUCTASE CATALYTIC N-TERMINAL DOMAIN-CONTAINING PROTEIN"/>
    <property type="match status" value="1"/>
</dbReference>
<dbReference type="PANTHER" id="PTHR11645">
    <property type="entry name" value="PYRROLINE-5-CARBOXYLATE REDUCTASE"/>
    <property type="match status" value="1"/>
</dbReference>
<sequence length="240" mass="24388">MATIGFIGCGTIASAVVEGLAPDGHRILVTPRSKAHASRLAAAHENVEIAEAAAIVAACDVVFLGLMAEHAPGILGGLPFREGQNVISFMAGAGLGDVAALVAPARAAAVMMPFPGIATGGTPLMMLGDEALVGDLFGAKNTLFPLKDEAELSAYLSAQAVLSPAARMVADAADWLGDKVEDTAQGEAFLRMLVASSLAGSDCTTLIAALNTEGGYNQRLRVHMEDSGMGDALKSGLDAL</sequence>
<comment type="caution">
    <text evidence="3">The sequence shown here is derived from an EMBL/GenBank/DDBJ whole genome shotgun (WGS) entry which is preliminary data.</text>
</comment>
<dbReference type="SUPFAM" id="SSF51735">
    <property type="entry name" value="NAD(P)-binding Rossmann-fold domains"/>
    <property type="match status" value="1"/>
</dbReference>
<protein>
    <recommendedName>
        <fullName evidence="2">Pyrroline-5-carboxylate reductase catalytic N-terminal domain-containing protein</fullName>
    </recommendedName>
</protein>
<keyword evidence="4" id="KW-1185">Reference proteome</keyword>